<keyword evidence="1" id="KW-1133">Transmembrane helix</keyword>
<protein>
    <submittedName>
        <fullName evidence="2">Stage II sporulation protein R</fullName>
    </submittedName>
</protein>
<reference evidence="3" key="1">
    <citation type="journal article" date="2019" name="Int. J. Syst. Evol. Microbiol.">
        <title>The Global Catalogue of Microorganisms (GCM) 10K type strain sequencing project: providing services to taxonomists for standard genome sequencing and annotation.</title>
        <authorList>
            <consortium name="The Broad Institute Genomics Platform"/>
            <consortium name="The Broad Institute Genome Sequencing Center for Infectious Disease"/>
            <person name="Wu L."/>
            <person name="Ma J."/>
        </authorList>
    </citation>
    <scope>NUCLEOTIDE SEQUENCE [LARGE SCALE GENOMIC DNA]</scope>
    <source>
        <strain evidence="3">PCU 280</strain>
    </source>
</reference>
<evidence type="ECO:0000313" key="3">
    <source>
        <dbReference type="Proteomes" id="UP001596233"/>
    </source>
</evidence>
<dbReference type="Pfam" id="PF09551">
    <property type="entry name" value="Spore_II_R"/>
    <property type="match status" value="1"/>
</dbReference>
<evidence type="ECO:0000313" key="2">
    <source>
        <dbReference type="EMBL" id="MFC6334962.1"/>
    </source>
</evidence>
<accession>A0ABW1V8A8</accession>
<organism evidence="2 3">
    <name type="scientific">Paenibacillus septentrionalis</name>
    <dbReference type="NCBI Taxonomy" id="429342"/>
    <lineage>
        <taxon>Bacteria</taxon>
        <taxon>Bacillati</taxon>
        <taxon>Bacillota</taxon>
        <taxon>Bacilli</taxon>
        <taxon>Bacillales</taxon>
        <taxon>Paenibacillaceae</taxon>
        <taxon>Paenibacillus</taxon>
    </lineage>
</organism>
<keyword evidence="3" id="KW-1185">Reference proteome</keyword>
<dbReference type="NCBIfam" id="TIGR02837">
    <property type="entry name" value="spore_II_R"/>
    <property type="match status" value="1"/>
</dbReference>
<sequence>MNQSTFSFSYRKVYGYVALILMVLVMSWEYQKVDAALHTESIPEEAIRLRILANSDSASDQYIKAIVRDAVVEAMNSWVNEPMSIEEARATLISRDEELQQIIGNTLKQNGYSYGYETTIGQVEFPTKMYGKQVYPAGEYEALLITLGKGEGRNWWCVLFPPLCFTDAVAGEASGVTTVAAETNSEEQVEQEEAAASDVEVKFFILELLEDIGAWFGSLFD</sequence>
<dbReference type="InterPro" id="IPR014202">
    <property type="entry name" value="Spore_II_R"/>
</dbReference>
<dbReference type="RefSeq" id="WP_379238030.1">
    <property type="nucleotide sequence ID" value="NZ_JBHSTE010000008.1"/>
</dbReference>
<gene>
    <name evidence="2" type="primary">spoIIR</name>
    <name evidence="2" type="ORF">ACFP56_20210</name>
</gene>
<keyword evidence="1" id="KW-0472">Membrane</keyword>
<name>A0ABW1V8A8_9BACL</name>
<feature type="transmembrane region" description="Helical" evidence="1">
    <location>
        <begin position="12"/>
        <end position="30"/>
    </location>
</feature>
<dbReference type="Proteomes" id="UP001596233">
    <property type="component" value="Unassembled WGS sequence"/>
</dbReference>
<evidence type="ECO:0000256" key="1">
    <source>
        <dbReference type="SAM" id="Phobius"/>
    </source>
</evidence>
<comment type="caution">
    <text evidence="2">The sequence shown here is derived from an EMBL/GenBank/DDBJ whole genome shotgun (WGS) entry which is preliminary data.</text>
</comment>
<proteinExistence type="predicted"/>
<keyword evidence="1" id="KW-0812">Transmembrane</keyword>
<dbReference type="EMBL" id="JBHSTE010000008">
    <property type="protein sequence ID" value="MFC6334962.1"/>
    <property type="molecule type" value="Genomic_DNA"/>
</dbReference>